<dbReference type="Gene3D" id="3.40.30.10">
    <property type="entry name" value="Glutaredoxin"/>
    <property type="match status" value="1"/>
</dbReference>
<protein>
    <submittedName>
        <fullName evidence="2">Uncharacterized protein DUF255</fullName>
    </submittedName>
</protein>
<dbReference type="Proteomes" id="UP000184384">
    <property type="component" value="Unassembled WGS sequence"/>
</dbReference>
<dbReference type="RefSeq" id="WP_072940174.1">
    <property type="nucleotide sequence ID" value="NZ_FQWO01000002.1"/>
</dbReference>
<dbReference type="Proteomes" id="UP000237771">
    <property type="component" value="Unassembled WGS sequence"/>
</dbReference>
<dbReference type="STRING" id="280093.SAMN05443373_102138"/>
<dbReference type="InterPro" id="IPR004879">
    <property type="entry name" value="Ssp411-like_TRX"/>
</dbReference>
<evidence type="ECO:0000313" key="3">
    <source>
        <dbReference type="EMBL" id="SHG48200.1"/>
    </source>
</evidence>
<dbReference type="EMBL" id="FQWO01000002">
    <property type="protein sequence ID" value="SHG48200.1"/>
    <property type="molecule type" value="Genomic_DNA"/>
</dbReference>
<name>A0A1M5K6K0_9FLAO</name>
<evidence type="ECO:0000313" key="5">
    <source>
        <dbReference type="Proteomes" id="UP000237771"/>
    </source>
</evidence>
<proteinExistence type="predicted"/>
<accession>A0A1M5K6K0</accession>
<feature type="domain" description="Spermatogenesis-associated protein 20-like TRX" evidence="1">
    <location>
        <begin position="28"/>
        <end position="87"/>
    </location>
</feature>
<evidence type="ECO:0000313" key="4">
    <source>
        <dbReference type="Proteomes" id="UP000184384"/>
    </source>
</evidence>
<dbReference type="Pfam" id="PF03190">
    <property type="entry name" value="Thioredox_DsbH"/>
    <property type="match status" value="1"/>
</dbReference>
<sequence>MKKYILIMLVFFWAIPSGFAQLKLHSFEEVTQLAKANPKPIVVFIHTSWCTYCKIMQNSSFKNPAVIKKLNDEFYFIALDSESKKEIMFNNHLFRFKPTGPNTGIHELATALATINNQIVYPTLTILEKDNTIVFQQHSFIDDKALLRILDELK</sequence>
<reference evidence="2 5" key="3">
    <citation type="submission" date="2018-03" db="EMBL/GenBank/DDBJ databases">
        <title>Genomic Encyclopedia of Archaeal and Bacterial Type Strains, Phase II (KMG-II): from individual species to whole genera.</title>
        <authorList>
            <person name="Goeker M."/>
        </authorList>
    </citation>
    <scope>NUCLEOTIDE SEQUENCE [LARGE SCALE GENOMIC DNA]</scope>
    <source>
        <strain evidence="2 5">DSM 17797</strain>
    </source>
</reference>
<evidence type="ECO:0000259" key="1">
    <source>
        <dbReference type="Pfam" id="PF03190"/>
    </source>
</evidence>
<dbReference type="OrthoDB" id="9811036at2"/>
<dbReference type="SUPFAM" id="SSF52833">
    <property type="entry name" value="Thioredoxin-like"/>
    <property type="match status" value="1"/>
</dbReference>
<reference evidence="4" key="2">
    <citation type="submission" date="2016-11" db="EMBL/GenBank/DDBJ databases">
        <authorList>
            <person name="Varghese N."/>
            <person name="Submissions S."/>
        </authorList>
    </citation>
    <scope>NUCLEOTIDE SEQUENCE [LARGE SCALE GENOMIC DNA]</scope>
    <source>
        <strain evidence="4">DSM 19729</strain>
    </source>
</reference>
<reference evidence="3" key="1">
    <citation type="submission" date="2016-11" db="EMBL/GenBank/DDBJ databases">
        <authorList>
            <person name="Jaros S."/>
            <person name="Januszkiewicz K."/>
            <person name="Wedrychowicz H."/>
        </authorList>
    </citation>
    <scope>NUCLEOTIDE SEQUENCE [LARGE SCALE GENOMIC DNA]</scope>
    <source>
        <strain evidence="3">DSM 19729</strain>
    </source>
</reference>
<dbReference type="AlphaFoldDB" id="A0A1M5K6K0"/>
<gene>
    <name evidence="2" type="ORF">BC624_102138</name>
    <name evidence="3" type="ORF">SAMN05443373_102138</name>
</gene>
<evidence type="ECO:0000313" key="2">
    <source>
        <dbReference type="EMBL" id="PRZ26175.1"/>
    </source>
</evidence>
<organism evidence="3 4">
    <name type="scientific">Flavobacterium granuli</name>
    <dbReference type="NCBI Taxonomy" id="280093"/>
    <lineage>
        <taxon>Bacteria</taxon>
        <taxon>Pseudomonadati</taxon>
        <taxon>Bacteroidota</taxon>
        <taxon>Flavobacteriia</taxon>
        <taxon>Flavobacteriales</taxon>
        <taxon>Flavobacteriaceae</taxon>
        <taxon>Flavobacterium</taxon>
    </lineage>
</organism>
<dbReference type="EMBL" id="PVUB01000002">
    <property type="protein sequence ID" value="PRZ26175.1"/>
    <property type="molecule type" value="Genomic_DNA"/>
</dbReference>
<dbReference type="InterPro" id="IPR036249">
    <property type="entry name" value="Thioredoxin-like_sf"/>
</dbReference>
<keyword evidence="5" id="KW-1185">Reference proteome</keyword>